<keyword evidence="2" id="KW-1185">Reference proteome</keyword>
<protein>
    <submittedName>
        <fullName evidence="1">Uncharacterized protein</fullName>
    </submittedName>
</protein>
<organism evidence="1 2">
    <name type="scientific">Martelella alba</name>
    <dbReference type="NCBI Taxonomy" id="2590451"/>
    <lineage>
        <taxon>Bacteria</taxon>
        <taxon>Pseudomonadati</taxon>
        <taxon>Pseudomonadota</taxon>
        <taxon>Alphaproteobacteria</taxon>
        <taxon>Hyphomicrobiales</taxon>
        <taxon>Aurantimonadaceae</taxon>
        <taxon>Martelella</taxon>
    </lineage>
</organism>
<accession>A0ABY2SQN7</accession>
<reference evidence="1 2" key="1">
    <citation type="submission" date="2019-04" db="EMBL/GenBank/DDBJ databases">
        <authorList>
            <person name="Li M."/>
            <person name="Gao C."/>
        </authorList>
    </citation>
    <scope>NUCLEOTIDE SEQUENCE [LARGE SCALE GENOMIC DNA]</scope>
    <source>
        <strain evidence="1 2">BGMRC 2031</strain>
    </source>
</reference>
<dbReference type="RefSeq" id="WP_136987825.1">
    <property type="nucleotide sequence ID" value="NZ_SZPQ01000001.1"/>
</dbReference>
<dbReference type="EMBL" id="SZPQ01000001">
    <property type="protein sequence ID" value="TKI08534.1"/>
    <property type="molecule type" value="Genomic_DNA"/>
</dbReference>
<comment type="caution">
    <text evidence="1">The sequence shown here is derived from an EMBL/GenBank/DDBJ whole genome shotgun (WGS) entry which is preliminary data.</text>
</comment>
<evidence type="ECO:0000313" key="1">
    <source>
        <dbReference type="EMBL" id="TKI08534.1"/>
    </source>
</evidence>
<evidence type="ECO:0000313" key="2">
    <source>
        <dbReference type="Proteomes" id="UP000305202"/>
    </source>
</evidence>
<gene>
    <name evidence="1" type="ORF">FCN80_00255</name>
</gene>
<name>A0ABY2SQN7_9HYPH</name>
<dbReference type="Proteomes" id="UP000305202">
    <property type="component" value="Unassembled WGS sequence"/>
</dbReference>
<proteinExistence type="predicted"/>
<sequence>MNVSNKGSAIASHGSGASFNSASQNWRGGGYGGQANGLVANSSPGMSASCATGIGIGAIGGVISGVSGGPGGMARGALGGAIAGMGNCFGAESNANGASRVAK</sequence>